<dbReference type="PATRIC" id="fig|104336.4.peg.2839"/>
<dbReference type="InterPro" id="IPR000182">
    <property type="entry name" value="GNAT_dom"/>
</dbReference>
<evidence type="ECO:0000313" key="3">
    <source>
        <dbReference type="Proteomes" id="UP000033572"/>
    </source>
</evidence>
<name>A0A0F0KBE1_9MICO</name>
<dbReference type="Gene3D" id="3.40.630.30">
    <property type="match status" value="1"/>
</dbReference>
<accession>A0A0F0KBE1</accession>
<dbReference type="AlphaFoldDB" id="A0A0F0KBE1"/>
<evidence type="ECO:0000313" key="2">
    <source>
        <dbReference type="EMBL" id="KJL17699.1"/>
    </source>
</evidence>
<gene>
    <name evidence="2" type="primary">nodA</name>
    <name evidence="2" type="ORF">RN50_02797</name>
</gene>
<dbReference type="GO" id="GO:0005829">
    <property type="term" value="C:cytosol"/>
    <property type="evidence" value="ECO:0007669"/>
    <property type="project" value="InterPro"/>
</dbReference>
<keyword evidence="3" id="KW-1185">Reference proteome</keyword>
<dbReference type="SUPFAM" id="SSF55729">
    <property type="entry name" value="Acyl-CoA N-acyltransferases (Nat)"/>
    <property type="match status" value="1"/>
</dbReference>
<sequence length="206" mass="23141">MRAGERRDLSASPRVQQLISERIAVVEHSALSDSHVAALRELFDGEYRATHGQWDPDRPYGYSPADVHTTIFRGNRAVAHVGFQRRVIRVGRAEVRVAGTGGVLVHPDWRSGGVGRRVMSRAQQAMRDDERVEFGYLGCRDEVVEFYERTGWSRVNAVERHVSMADATKTVMSHREPILVFAAVADPRGDAPSWPLGDIDLRGRPW</sequence>
<dbReference type="GO" id="GO:0016747">
    <property type="term" value="F:acyltransferase activity, transferring groups other than amino-acyl groups"/>
    <property type="evidence" value="ECO:0007669"/>
    <property type="project" value="InterPro"/>
</dbReference>
<organism evidence="2 3">
    <name type="scientific">Microbacterium foliorum</name>
    <dbReference type="NCBI Taxonomy" id="104336"/>
    <lineage>
        <taxon>Bacteria</taxon>
        <taxon>Bacillati</taxon>
        <taxon>Actinomycetota</taxon>
        <taxon>Actinomycetes</taxon>
        <taxon>Micrococcales</taxon>
        <taxon>Microbacteriaceae</taxon>
        <taxon>Microbacterium</taxon>
    </lineage>
</organism>
<dbReference type="EMBL" id="JYIU01000046">
    <property type="protein sequence ID" value="KJL17699.1"/>
    <property type="molecule type" value="Genomic_DNA"/>
</dbReference>
<dbReference type="Pfam" id="PF02474">
    <property type="entry name" value="NodA"/>
    <property type="match status" value="1"/>
</dbReference>
<protein>
    <submittedName>
        <fullName evidence="2">Nodulation protein A</fullName>
    </submittedName>
</protein>
<dbReference type="InterPro" id="IPR016181">
    <property type="entry name" value="Acyl_CoA_acyltransferase"/>
</dbReference>
<reference evidence="2 3" key="1">
    <citation type="submission" date="2015-02" db="EMBL/GenBank/DDBJ databases">
        <title>Draft genome sequences of ten Microbacterium spp. with emphasis on heavy metal contaminated environments.</title>
        <authorList>
            <person name="Corretto E."/>
        </authorList>
    </citation>
    <scope>NUCLEOTIDE SEQUENCE [LARGE SCALE GENOMIC DNA]</scope>
    <source>
        <strain evidence="2 3">DSM 12966</strain>
    </source>
</reference>
<evidence type="ECO:0000259" key="1">
    <source>
        <dbReference type="PROSITE" id="PS51186"/>
    </source>
</evidence>
<proteinExistence type="predicted"/>
<dbReference type="Proteomes" id="UP000033572">
    <property type="component" value="Unassembled WGS sequence"/>
</dbReference>
<dbReference type="PROSITE" id="PS51186">
    <property type="entry name" value="GNAT"/>
    <property type="match status" value="1"/>
</dbReference>
<dbReference type="InterPro" id="IPR003484">
    <property type="entry name" value="NodA"/>
</dbReference>
<dbReference type="CDD" id="cd04301">
    <property type="entry name" value="NAT_SF"/>
    <property type="match status" value="1"/>
</dbReference>
<feature type="domain" description="N-acetyltransferase" evidence="1">
    <location>
        <begin position="21"/>
        <end position="177"/>
    </location>
</feature>
<comment type="caution">
    <text evidence="2">The sequence shown here is derived from an EMBL/GenBank/DDBJ whole genome shotgun (WGS) entry which is preliminary data.</text>
</comment>